<dbReference type="AlphaFoldDB" id="A0A0N5ASY8"/>
<keyword evidence="2" id="KW-1015">Disulfide bond</keyword>
<dbReference type="PROSITE" id="PS01187">
    <property type="entry name" value="EGF_CA"/>
    <property type="match status" value="1"/>
</dbReference>
<evidence type="ECO:0000313" key="9">
    <source>
        <dbReference type="WBParaSite" id="SMUV_0000792401-mRNA-1"/>
    </source>
</evidence>
<keyword evidence="5" id="KW-0175">Coiled coil</keyword>
<dbReference type="STRING" id="451379.A0A0N5ASY8"/>
<dbReference type="Gene3D" id="6.20.200.20">
    <property type="match status" value="2"/>
</dbReference>
<dbReference type="SMART" id="SM00181">
    <property type="entry name" value="EGF"/>
    <property type="match status" value="2"/>
</dbReference>
<dbReference type="InterPro" id="IPR018097">
    <property type="entry name" value="EGF_Ca-bd_CS"/>
</dbReference>
<dbReference type="Pfam" id="PF12947">
    <property type="entry name" value="EGF_3"/>
    <property type="match status" value="1"/>
</dbReference>
<dbReference type="SMART" id="SM00214">
    <property type="entry name" value="VWC"/>
    <property type="match status" value="2"/>
</dbReference>
<dbReference type="InterPro" id="IPR051586">
    <property type="entry name" value="PKC-binding_NELL"/>
</dbReference>
<keyword evidence="3" id="KW-0325">Glycoprotein</keyword>
<dbReference type="SMART" id="SM00179">
    <property type="entry name" value="EGF_CA"/>
    <property type="match status" value="1"/>
</dbReference>
<dbReference type="PROSITE" id="PS01208">
    <property type="entry name" value="VWFC_1"/>
    <property type="match status" value="1"/>
</dbReference>
<evidence type="ECO:0000256" key="4">
    <source>
        <dbReference type="PROSITE-ProRule" id="PRU00076"/>
    </source>
</evidence>
<dbReference type="InterPro" id="IPR024731">
    <property type="entry name" value="NELL2-like_EGF"/>
</dbReference>
<dbReference type="CDD" id="cd00053">
    <property type="entry name" value="EGF"/>
    <property type="match status" value="1"/>
</dbReference>
<dbReference type="InterPro" id="IPR001881">
    <property type="entry name" value="EGF-like_Ca-bd_dom"/>
</dbReference>
<evidence type="ECO:0000256" key="3">
    <source>
        <dbReference type="ARBA" id="ARBA00023180"/>
    </source>
</evidence>
<proteinExistence type="predicted"/>
<name>A0A0N5ASY8_9BILA</name>
<keyword evidence="1 4" id="KW-0245">EGF-like domain</keyword>
<protein>
    <submittedName>
        <fullName evidence="9">Protein kinase C-binding protein NELL2</fullName>
    </submittedName>
</protein>
<sequence>MPDASRIWRNFTNGNVGLLFYFRQQPNTTVTLFSVYSDNQPTALLIAIEFSTVTNQVFLKLHTDDDMIQQYGIDVPTSNKSTNNLIIFTLTGGHFKLSFNCYQIFSAKDDEISFNPHVVGLKMLIGHDLMRNQSADISILEFTAIRGDPTAKKCPSLHSKSTTNVVAKVLPKTALIKTKHYLSDGSSIELFDKNTVIPRSSNLLENLSSRIKMLENNVRTIRDGLLANNQRINVVEKFHRGCKEFGTTMRIGEKIAYPNCTECVCQINGTVGCHPIGCSKLDCENPVLQPGQCCPICQKKCLFSGIYYESGSEVWIKQCVQCRCKNGQMKCRSFKPDSCKPLTCLQQQTLPNHCCPVCVKNNSCQINNPCSSNADCVQENHELKCICKPGFFGNGFQCYDIDECQETSEVDGICGNCGLCVNTFGGYECQCYPGCIQNRNLTCTAVMNKKL</sequence>
<evidence type="ECO:0000259" key="6">
    <source>
        <dbReference type="PROSITE" id="PS50026"/>
    </source>
</evidence>
<dbReference type="InterPro" id="IPR001007">
    <property type="entry name" value="VWF_dom"/>
</dbReference>
<feature type="coiled-coil region" evidence="5">
    <location>
        <begin position="197"/>
        <end position="224"/>
    </location>
</feature>
<dbReference type="Pfam" id="PF23334">
    <property type="entry name" value="VWC2L_2nd"/>
    <property type="match status" value="1"/>
</dbReference>
<organism evidence="8 9">
    <name type="scientific">Syphacia muris</name>
    <dbReference type="NCBI Taxonomy" id="451379"/>
    <lineage>
        <taxon>Eukaryota</taxon>
        <taxon>Metazoa</taxon>
        <taxon>Ecdysozoa</taxon>
        <taxon>Nematoda</taxon>
        <taxon>Chromadorea</taxon>
        <taxon>Rhabditida</taxon>
        <taxon>Spirurina</taxon>
        <taxon>Oxyuridomorpha</taxon>
        <taxon>Oxyuroidea</taxon>
        <taxon>Oxyuridae</taxon>
        <taxon>Syphacia</taxon>
    </lineage>
</organism>
<dbReference type="GO" id="GO:0008201">
    <property type="term" value="F:heparin binding"/>
    <property type="evidence" value="ECO:0007669"/>
    <property type="project" value="TreeGrafter"/>
</dbReference>
<dbReference type="Pfam" id="PF00093">
    <property type="entry name" value="VWC"/>
    <property type="match status" value="1"/>
</dbReference>
<dbReference type="PANTHER" id="PTHR24042">
    <property type="entry name" value="NEL HOMOLOG"/>
    <property type="match status" value="1"/>
</dbReference>
<feature type="domain" description="VWFC" evidence="7">
    <location>
        <begin position="240"/>
        <end position="298"/>
    </location>
</feature>
<dbReference type="Gene3D" id="2.10.25.10">
    <property type="entry name" value="Laminin"/>
    <property type="match status" value="2"/>
</dbReference>
<dbReference type="PROSITE" id="PS50184">
    <property type="entry name" value="VWFC_2"/>
    <property type="match status" value="1"/>
</dbReference>
<dbReference type="PROSITE" id="PS50026">
    <property type="entry name" value="EGF_3"/>
    <property type="match status" value="1"/>
</dbReference>
<feature type="domain" description="EGF-like" evidence="6">
    <location>
        <begin position="360"/>
        <end position="397"/>
    </location>
</feature>
<dbReference type="GO" id="GO:0005509">
    <property type="term" value="F:calcium ion binding"/>
    <property type="evidence" value="ECO:0007669"/>
    <property type="project" value="InterPro"/>
</dbReference>
<dbReference type="InterPro" id="IPR000742">
    <property type="entry name" value="EGF"/>
</dbReference>
<evidence type="ECO:0000256" key="2">
    <source>
        <dbReference type="ARBA" id="ARBA00023157"/>
    </source>
</evidence>
<dbReference type="CDD" id="cd00054">
    <property type="entry name" value="EGF_CA"/>
    <property type="match status" value="1"/>
</dbReference>
<dbReference type="SUPFAM" id="SSF57603">
    <property type="entry name" value="FnI-like domain"/>
    <property type="match status" value="2"/>
</dbReference>
<reference evidence="9" key="1">
    <citation type="submission" date="2017-02" db="UniProtKB">
        <authorList>
            <consortium name="WormBaseParasite"/>
        </authorList>
    </citation>
    <scope>IDENTIFICATION</scope>
</reference>
<evidence type="ECO:0000313" key="8">
    <source>
        <dbReference type="Proteomes" id="UP000046393"/>
    </source>
</evidence>
<dbReference type="PANTHER" id="PTHR24042:SF5">
    <property type="entry name" value="EGF-LIKE CALCIUM-BINDING DOMAIN-CONTAINING PROTEIN"/>
    <property type="match status" value="1"/>
</dbReference>
<accession>A0A0N5ASY8</accession>
<comment type="caution">
    <text evidence="4">Lacks conserved residue(s) required for the propagation of feature annotation.</text>
</comment>
<dbReference type="GO" id="GO:0005615">
    <property type="term" value="C:extracellular space"/>
    <property type="evidence" value="ECO:0007669"/>
    <property type="project" value="TreeGrafter"/>
</dbReference>
<keyword evidence="8" id="KW-1185">Reference proteome</keyword>
<dbReference type="Proteomes" id="UP000046393">
    <property type="component" value="Unplaced"/>
</dbReference>
<evidence type="ECO:0000259" key="7">
    <source>
        <dbReference type="PROSITE" id="PS50184"/>
    </source>
</evidence>
<evidence type="ECO:0000256" key="1">
    <source>
        <dbReference type="ARBA" id="ARBA00022536"/>
    </source>
</evidence>
<evidence type="ECO:0000256" key="5">
    <source>
        <dbReference type="SAM" id="Coils"/>
    </source>
</evidence>
<dbReference type="WBParaSite" id="SMUV_0000792401-mRNA-1">
    <property type="protein sequence ID" value="SMUV_0000792401-mRNA-1"/>
    <property type="gene ID" value="SMUV_0000792401"/>
</dbReference>